<dbReference type="InterPro" id="IPR033121">
    <property type="entry name" value="PEPTIDASE_A1"/>
</dbReference>
<keyword evidence="3" id="KW-0964">Secreted</keyword>
<keyword evidence="8" id="KW-0325">Glycoprotein</keyword>
<evidence type="ECO:0000256" key="1">
    <source>
        <dbReference type="ARBA" id="ARBA00004613"/>
    </source>
</evidence>
<evidence type="ECO:0000256" key="2">
    <source>
        <dbReference type="ARBA" id="ARBA00007447"/>
    </source>
</evidence>
<dbReference type="FunFam" id="2.40.70.10:FF:000016">
    <property type="entry name" value="Probable aspartic protease At2g35615"/>
    <property type="match status" value="1"/>
</dbReference>
<keyword evidence="5 11" id="KW-0732">Signal</keyword>
<name>A0A654G533_ARATH</name>
<evidence type="ECO:0000313" key="13">
    <source>
        <dbReference type="EMBL" id="VYS68278.1"/>
    </source>
</evidence>
<proteinExistence type="inferred from homology"/>
<evidence type="ECO:0000313" key="14">
    <source>
        <dbReference type="Proteomes" id="UP000426265"/>
    </source>
</evidence>
<dbReference type="PANTHER" id="PTHR47967">
    <property type="entry name" value="OS07G0603500 PROTEIN-RELATED"/>
    <property type="match status" value="1"/>
</dbReference>
<protein>
    <recommendedName>
        <fullName evidence="12">Peptidase A1 domain-containing protein</fullName>
    </recommendedName>
</protein>
<dbReference type="FunFam" id="2.40.70.10:FF:000050">
    <property type="entry name" value="Aspartic proteinase CDR1"/>
    <property type="match status" value="1"/>
</dbReference>
<keyword evidence="6 10" id="KW-0064">Aspartyl protease</keyword>
<evidence type="ECO:0000256" key="11">
    <source>
        <dbReference type="SAM" id="SignalP"/>
    </source>
</evidence>
<dbReference type="InterPro" id="IPR051708">
    <property type="entry name" value="Plant_Aspart_Prot_A1"/>
</dbReference>
<evidence type="ECO:0000256" key="3">
    <source>
        <dbReference type="ARBA" id="ARBA00022525"/>
    </source>
</evidence>
<dbReference type="Gene3D" id="2.40.70.10">
    <property type="entry name" value="Acid Proteases"/>
    <property type="match status" value="2"/>
</dbReference>
<evidence type="ECO:0000256" key="4">
    <source>
        <dbReference type="ARBA" id="ARBA00022670"/>
    </source>
</evidence>
<organism evidence="13 14">
    <name type="scientific">Arabidopsis thaliana</name>
    <name type="common">Mouse-ear cress</name>
    <dbReference type="NCBI Taxonomy" id="3702"/>
    <lineage>
        <taxon>Eukaryota</taxon>
        <taxon>Viridiplantae</taxon>
        <taxon>Streptophyta</taxon>
        <taxon>Embryophyta</taxon>
        <taxon>Tracheophyta</taxon>
        <taxon>Spermatophyta</taxon>
        <taxon>Magnoliopsida</taxon>
        <taxon>eudicotyledons</taxon>
        <taxon>Gunneridae</taxon>
        <taxon>Pentapetalae</taxon>
        <taxon>rosids</taxon>
        <taxon>malvids</taxon>
        <taxon>Brassicales</taxon>
        <taxon>Brassicaceae</taxon>
        <taxon>Camelineae</taxon>
        <taxon>Arabidopsis</taxon>
    </lineage>
</organism>
<gene>
    <name evidence="13" type="ORF">AN1_LOCUS23672</name>
</gene>
<dbReference type="AlphaFoldDB" id="A0A654G533"/>
<dbReference type="PANTHER" id="PTHR47967:SF66">
    <property type="entry name" value="ASPARTIC PROTEINASE CDR1-RELATED"/>
    <property type="match status" value="1"/>
</dbReference>
<dbReference type="GO" id="GO:0004190">
    <property type="term" value="F:aspartic-type endopeptidase activity"/>
    <property type="evidence" value="ECO:0007669"/>
    <property type="project" value="UniProtKB-KW"/>
</dbReference>
<dbReference type="GO" id="GO:0005576">
    <property type="term" value="C:extracellular region"/>
    <property type="evidence" value="ECO:0007669"/>
    <property type="project" value="UniProtKB-SubCell"/>
</dbReference>
<dbReference type="EMBL" id="CACRSJ010000110">
    <property type="protein sequence ID" value="VYS68278.1"/>
    <property type="molecule type" value="Genomic_DNA"/>
</dbReference>
<dbReference type="InterPro" id="IPR032861">
    <property type="entry name" value="TAXi_N"/>
</dbReference>
<dbReference type="Proteomes" id="UP000426265">
    <property type="component" value="Unassembled WGS sequence"/>
</dbReference>
<dbReference type="CDD" id="cd05476">
    <property type="entry name" value="pepsin_A_like_plant"/>
    <property type="match status" value="1"/>
</dbReference>
<dbReference type="PRINTS" id="PR00792">
    <property type="entry name" value="PEPSIN"/>
</dbReference>
<keyword evidence="7 10" id="KW-0378">Hydrolase</keyword>
<evidence type="ECO:0000256" key="7">
    <source>
        <dbReference type="ARBA" id="ARBA00022801"/>
    </source>
</evidence>
<dbReference type="GO" id="GO:0006508">
    <property type="term" value="P:proteolysis"/>
    <property type="evidence" value="ECO:0007669"/>
    <property type="project" value="UniProtKB-KW"/>
</dbReference>
<dbReference type="PROSITE" id="PS51767">
    <property type="entry name" value="PEPTIDASE_A1"/>
    <property type="match status" value="1"/>
</dbReference>
<dbReference type="Pfam" id="PF14541">
    <property type="entry name" value="TAXi_C"/>
    <property type="match status" value="1"/>
</dbReference>
<dbReference type="InterPro" id="IPR001461">
    <property type="entry name" value="Aspartic_peptidase_A1"/>
</dbReference>
<dbReference type="InterPro" id="IPR032799">
    <property type="entry name" value="TAXi_C"/>
</dbReference>
<dbReference type="ExpressionAtlas" id="A0A654G533">
    <property type="expression patterns" value="baseline and differential"/>
</dbReference>
<dbReference type="PROSITE" id="PS00141">
    <property type="entry name" value="ASP_PROTEASE"/>
    <property type="match status" value="1"/>
</dbReference>
<dbReference type="InterPro" id="IPR034161">
    <property type="entry name" value="Pepsin-like_plant"/>
</dbReference>
<evidence type="ECO:0000256" key="8">
    <source>
        <dbReference type="ARBA" id="ARBA00023180"/>
    </source>
</evidence>
<dbReference type="InterPro" id="IPR021109">
    <property type="entry name" value="Peptidase_aspartic_dom_sf"/>
</dbReference>
<feature type="chain" id="PRO_5024887855" description="Peptidase A1 domain-containing protein" evidence="11">
    <location>
        <begin position="26"/>
        <end position="436"/>
    </location>
</feature>
<feature type="active site" evidence="9">
    <location>
        <position position="112"/>
    </location>
</feature>
<sequence>MASLLTSVLLSLCLFSSPIFSNANAKPKLGFTADLIHRDSPKSPFYNPAETPSQRMRNAIHRSFNRAFHFSNLSEKGASLNALQTDITKYFGIYLMNVSLGTPPVPIMAAADTGSDLIWTQCKPCDDCYTQVDPLFDPKASSTYKDVSCPSSQYRALKDDASCSKKDNTCSYSMNYGDNSYSRGNVAVDTLTLGSTDNRPVQVKNIIIGCGHENAVTFRNKSSGIVGLGGGAVSLIKQLGDSIEGKFSYCLVPENDQTSKISFGTNAVVSGPGTVSTPLVVKSPETFYFITLKSITVGSKNMPTPGSDIKGNMVIDSGTTLTLLPGKYYFQIESAVASLIDAERSKDERIGSSLCYNATADLKFPVITMHFDGADVKLDSYNSFFKVSDDLVCFAFGLNLITRDEIYGNVAQKNFLVGYDTVSKSLSFKKTDCAKM</sequence>
<keyword evidence="4 10" id="KW-0645">Protease</keyword>
<dbReference type="Pfam" id="PF14543">
    <property type="entry name" value="TAXi_N"/>
    <property type="match status" value="1"/>
</dbReference>
<dbReference type="SUPFAM" id="SSF50630">
    <property type="entry name" value="Acid proteases"/>
    <property type="match status" value="1"/>
</dbReference>
<reference evidence="13 14" key="1">
    <citation type="submission" date="2019-11" db="EMBL/GenBank/DDBJ databases">
        <authorList>
            <person name="Jiao W.-B."/>
            <person name="Schneeberger K."/>
        </authorList>
    </citation>
    <scope>NUCLEOTIDE SEQUENCE [LARGE SCALE GENOMIC DNA]</scope>
    <source>
        <strain evidence="14">cv. An-1</strain>
    </source>
</reference>
<evidence type="ECO:0000256" key="10">
    <source>
        <dbReference type="RuleBase" id="RU000454"/>
    </source>
</evidence>
<feature type="domain" description="Peptidase A1" evidence="12">
    <location>
        <begin position="94"/>
        <end position="429"/>
    </location>
</feature>
<evidence type="ECO:0000256" key="9">
    <source>
        <dbReference type="PIRSR" id="PIRSR601461-1"/>
    </source>
</evidence>
<evidence type="ECO:0000256" key="5">
    <source>
        <dbReference type="ARBA" id="ARBA00022729"/>
    </source>
</evidence>
<feature type="active site" evidence="9">
    <location>
        <position position="316"/>
    </location>
</feature>
<evidence type="ECO:0000256" key="6">
    <source>
        <dbReference type="ARBA" id="ARBA00022750"/>
    </source>
</evidence>
<evidence type="ECO:0000259" key="12">
    <source>
        <dbReference type="PROSITE" id="PS51767"/>
    </source>
</evidence>
<feature type="signal peptide" evidence="11">
    <location>
        <begin position="1"/>
        <end position="25"/>
    </location>
</feature>
<comment type="subcellular location">
    <subcellularLocation>
        <location evidence="1">Secreted</location>
    </subcellularLocation>
</comment>
<accession>A0A654G533</accession>
<dbReference type="InterPro" id="IPR001969">
    <property type="entry name" value="Aspartic_peptidase_AS"/>
</dbReference>
<comment type="similarity">
    <text evidence="2 10">Belongs to the peptidase A1 family.</text>
</comment>